<feature type="region of interest" description="Disordered" evidence="1">
    <location>
        <begin position="115"/>
        <end position="134"/>
    </location>
</feature>
<feature type="compositionally biased region" description="Basic and acidic residues" evidence="1">
    <location>
        <begin position="155"/>
        <end position="164"/>
    </location>
</feature>
<evidence type="ECO:0008006" key="3">
    <source>
        <dbReference type="Google" id="ProtNLM"/>
    </source>
</evidence>
<comment type="caution">
    <text evidence="2">The sequence shown here is derived from an EMBL/GenBank/DDBJ whole genome shotgun (WGS) entry which is preliminary data.</text>
</comment>
<feature type="region of interest" description="Disordered" evidence="1">
    <location>
        <begin position="205"/>
        <end position="268"/>
    </location>
</feature>
<proteinExistence type="predicted"/>
<evidence type="ECO:0000256" key="1">
    <source>
        <dbReference type="SAM" id="MobiDB-lite"/>
    </source>
</evidence>
<name>A0A6L2NQG8_TANCI</name>
<reference evidence="2" key="1">
    <citation type="journal article" date="2019" name="Sci. Rep.">
        <title>Draft genome of Tanacetum cinerariifolium, the natural source of mosquito coil.</title>
        <authorList>
            <person name="Yamashiro T."/>
            <person name="Shiraishi A."/>
            <person name="Satake H."/>
            <person name="Nakayama K."/>
        </authorList>
    </citation>
    <scope>NUCLEOTIDE SEQUENCE</scope>
</reference>
<dbReference type="AlphaFoldDB" id="A0A6L2NQG8"/>
<sequence length="576" mass="61510">MNAPKDGMPTESTYSIEAVGALDMHRTPIQKQPEMLLANYYLLIAEMDLFNLIRASNPTNVKIGSRTRAPHEVPLLTLTANRVIEMDDPAAATDSSGVPSTIERSPLDFAYEAGASDQGTAASEMPPSEDVPAIVAPGAGQAEEVAAADPPAAAESRKRGRDGIDVNAPPKVLRRDHADPQPTGSVHGGKNLAAIQLGLASTHPAPVLENAPAGVSDPDPLSFADPQSRHPADIAQYSQGTATAGDPDSENASSPPAVRSPKSENKVTVVLEIRTGGKAAEEIRCSGGSPGQEDSGPRARNKKPGGITGGRDEYEESRGRKECWAKPRIRTYACLVLGSSEFKRQQDDRVEQQCAEMEARLDALSIYFDEELYPHMLAAIACRQWAFADVVSAGIAKGLSEGLRHGLEHGQAQLSLESIEAYHPEAKAKFVAALQALKDLKYPLVDQLKGLKDAPIDVIMAALYLESDAGDNAPQYIRDLCPSSSQLTIPVYPEVRDPQNPWACKEEMVLADAIAANISRAEKKKKCRIVCRTHGVGSAHHAWSDGVPVSAPTVVPQGLAFLLADAAKQTEPENDT</sequence>
<protein>
    <recommendedName>
        <fullName evidence="3">Transposase (Putative), gypsy type</fullName>
    </recommendedName>
</protein>
<feature type="compositionally biased region" description="Basic and acidic residues" evidence="1">
    <location>
        <begin position="310"/>
        <end position="319"/>
    </location>
</feature>
<evidence type="ECO:0000313" key="2">
    <source>
        <dbReference type="EMBL" id="GEU88641.1"/>
    </source>
</evidence>
<accession>A0A6L2NQG8</accession>
<feature type="compositionally biased region" description="Low complexity" evidence="1">
    <location>
        <begin position="142"/>
        <end position="154"/>
    </location>
</feature>
<organism evidence="2">
    <name type="scientific">Tanacetum cinerariifolium</name>
    <name type="common">Dalmatian daisy</name>
    <name type="synonym">Chrysanthemum cinerariifolium</name>
    <dbReference type="NCBI Taxonomy" id="118510"/>
    <lineage>
        <taxon>Eukaryota</taxon>
        <taxon>Viridiplantae</taxon>
        <taxon>Streptophyta</taxon>
        <taxon>Embryophyta</taxon>
        <taxon>Tracheophyta</taxon>
        <taxon>Spermatophyta</taxon>
        <taxon>Magnoliopsida</taxon>
        <taxon>eudicotyledons</taxon>
        <taxon>Gunneridae</taxon>
        <taxon>Pentapetalae</taxon>
        <taxon>asterids</taxon>
        <taxon>campanulids</taxon>
        <taxon>Asterales</taxon>
        <taxon>Asteraceae</taxon>
        <taxon>Asteroideae</taxon>
        <taxon>Anthemideae</taxon>
        <taxon>Anthemidinae</taxon>
        <taxon>Tanacetum</taxon>
    </lineage>
</organism>
<feature type="region of interest" description="Disordered" evidence="1">
    <location>
        <begin position="280"/>
        <end position="319"/>
    </location>
</feature>
<dbReference type="EMBL" id="BKCJ010009793">
    <property type="protein sequence ID" value="GEU88641.1"/>
    <property type="molecule type" value="Genomic_DNA"/>
</dbReference>
<feature type="region of interest" description="Disordered" evidence="1">
    <location>
        <begin position="141"/>
        <end position="189"/>
    </location>
</feature>
<gene>
    <name evidence="2" type="ORF">Tci_060619</name>
</gene>